<evidence type="ECO:0000313" key="2">
    <source>
        <dbReference type="EMBL" id="APC14645.1"/>
    </source>
</evidence>
<dbReference type="AlphaFoldDB" id="A0A1J0EEW3"/>
<evidence type="ECO:0008006" key="4">
    <source>
        <dbReference type="Google" id="ProtNLM"/>
    </source>
</evidence>
<feature type="transmembrane region" description="Helical" evidence="1">
    <location>
        <begin position="12"/>
        <end position="31"/>
    </location>
</feature>
<dbReference type="GeneID" id="46907060"/>
<keyword evidence="1" id="KW-1133">Transmembrane helix</keyword>
<feature type="transmembrane region" description="Helical" evidence="1">
    <location>
        <begin position="109"/>
        <end position="130"/>
    </location>
</feature>
<reference evidence="3" key="1">
    <citation type="submission" date="2016-10" db="EMBL/GenBank/DDBJ databases">
        <title>Pseudomonas frederiksbergensis ERGS4:02 complete genome.</title>
        <authorList>
            <person name="Kumar R."/>
            <person name="Acharya V."/>
            <person name="Singh D."/>
        </authorList>
    </citation>
    <scope>NUCLEOTIDE SEQUENCE [LARGE SCALE GENOMIC DNA]</scope>
    <source>
        <strain evidence="3">ERGS4:02</strain>
    </source>
</reference>
<name>A0A1J0EEW3_9PSED</name>
<protein>
    <recommendedName>
        <fullName evidence="4">Lipoprotein</fullName>
    </recommendedName>
</protein>
<proteinExistence type="predicted"/>
<sequence>MNRTDKIIAISYPLILLAITIACTGALLSNYSSGKYSSEADSLIIPLSAIAITLLAQVFLYALQLPYYTHRPSQSGRGLVKKTVAIVATAISLTTFGWIIKFWSGATNLNIQLLYISAAIIFAGFQYRLYQKK</sequence>
<dbReference type="EMBL" id="CP017886">
    <property type="protein sequence ID" value="APC14645.1"/>
    <property type="molecule type" value="Genomic_DNA"/>
</dbReference>
<evidence type="ECO:0000256" key="1">
    <source>
        <dbReference type="SAM" id="Phobius"/>
    </source>
</evidence>
<feature type="transmembrane region" description="Helical" evidence="1">
    <location>
        <begin position="43"/>
        <end position="63"/>
    </location>
</feature>
<organism evidence="2 3">
    <name type="scientific">Pseudomonas frederiksbergensis</name>
    <dbReference type="NCBI Taxonomy" id="104087"/>
    <lineage>
        <taxon>Bacteria</taxon>
        <taxon>Pseudomonadati</taxon>
        <taxon>Pseudomonadota</taxon>
        <taxon>Gammaproteobacteria</taxon>
        <taxon>Pseudomonadales</taxon>
        <taxon>Pseudomonadaceae</taxon>
        <taxon>Pseudomonas</taxon>
    </lineage>
</organism>
<dbReference type="PROSITE" id="PS51257">
    <property type="entry name" value="PROKAR_LIPOPROTEIN"/>
    <property type="match status" value="1"/>
</dbReference>
<feature type="transmembrane region" description="Helical" evidence="1">
    <location>
        <begin position="84"/>
        <end position="103"/>
    </location>
</feature>
<gene>
    <name evidence="2" type="ORF">BLL42_02440</name>
</gene>
<dbReference type="OrthoDB" id="7022678at2"/>
<dbReference type="Proteomes" id="UP000182567">
    <property type="component" value="Chromosome"/>
</dbReference>
<evidence type="ECO:0000313" key="3">
    <source>
        <dbReference type="Proteomes" id="UP000182567"/>
    </source>
</evidence>
<accession>A0A1J0EEW3</accession>
<dbReference type="RefSeq" id="WP_071550646.1">
    <property type="nucleotide sequence ID" value="NZ_CP017886.1"/>
</dbReference>
<keyword evidence="1" id="KW-0472">Membrane</keyword>
<keyword evidence="1" id="KW-0812">Transmembrane</keyword>